<dbReference type="InterPro" id="IPR051481">
    <property type="entry name" value="BTB-POZ/Galectin-3-binding"/>
</dbReference>
<dbReference type="InterPro" id="IPR011333">
    <property type="entry name" value="SKP1/BTB/POZ_sf"/>
</dbReference>
<protein>
    <submittedName>
        <fullName evidence="2">BTB domain-containing protein</fullName>
    </submittedName>
</protein>
<dbReference type="InterPro" id="IPR000210">
    <property type="entry name" value="BTB/POZ_dom"/>
</dbReference>
<keyword evidence="3" id="KW-1185">Reference proteome</keyword>
<dbReference type="EMBL" id="BMAV01009539">
    <property type="protein sequence ID" value="GFY53898.1"/>
    <property type="molecule type" value="Genomic_DNA"/>
</dbReference>
<dbReference type="Pfam" id="PF00651">
    <property type="entry name" value="BTB"/>
    <property type="match status" value="1"/>
</dbReference>
<dbReference type="PANTHER" id="PTHR24410:SF23">
    <property type="entry name" value="BTB DOMAIN-CONTAINING PROTEIN-RELATED"/>
    <property type="match status" value="1"/>
</dbReference>
<gene>
    <name evidence="2" type="primary">AVEN_144180_1</name>
    <name evidence="2" type="ORF">TNIN_407691</name>
</gene>
<evidence type="ECO:0000313" key="3">
    <source>
        <dbReference type="Proteomes" id="UP000886998"/>
    </source>
</evidence>
<reference evidence="2" key="1">
    <citation type="submission" date="2020-08" db="EMBL/GenBank/DDBJ databases">
        <title>Multicomponent nature underlies the extraordinary mechanical properties of spider dragline silk.</title>
        <authorList>
            <person name="Kono N."/>
            <person name="Nakamura H."/>
            <person name="Mori M."/>
            <person name="Yoshida Y."/>
            <person name="Ohtoshi R."/>
            <person name="Malay A.D."/>
            <person name="Moran D.A.P."/>
            <person name="Tomita M."/>
            <person name="Numata K."/>
            <person name="Arakawa K."/>
        </authorList>
    </citation>
    <scope>NUCLEOTIDE SEQUENCE</scope>
</reference>
<dbReference type="Gene3D" id="3.30.710.10">
    <property type="entry name" value="Potassium Channel Kv1.1, Chain A"/>
    <property type="match status" value="1"/>
</dbReference>
<evidence type="ECO:0000259" key="1">
    <source>
        <dbReference type="PROSITE" id="PS50097"/>
    </source>
</evidence>
<dbReference type="PANTHER" id="PTHR24410">
    <property type="entry name" value="HL07962P-RELATED"/>
    <property type="match status" value="1"/>
</dbReference>
<dbReference type="PROSITE" id="PS50097">
    <property type="entry name" value="BTB"/>
    <property type="match status" value="1"/>
</dbReference>
<sequence length="284" mass="32376">MSLADEKEESVKSERWQKGIKSLKDGLAHIYKTKEFADVHFVVGVRTFKAHRLILAARSPVFSKMLLKKQTDSSTIMKEIIEDVTEDGFEILLEYIYTDKLNDVDKDTLLDAHRAASTFQQKGLLRLCEERIAKWDITCDNVCSLLNQLSDIQSMKMRCLQFLKENALQVLCSDGLGQATAHTFWLMFEGGYFQRASPMARLRNAVRWAREQLPDNSDYSMVRDLLLKTRPILGKCSLEELGSTDLATIIAEYKNLLTPEESTAFFVNIHSPGSMPLPSWCKPE</sequence>
<name>A0A8X7C4P2_9ARAC</name>
<dbReference type="SMART" id="SM00225">
    <property type="entry name" value="BTB"/>
    <property type="match status" value="1"/>
</dbReference>
<dbReference type="SUPFAM" id="SSF54695">
    <property type="entry name" value="POZ domain"/>
    <property type="match status" value="1"/>
</dbReference>
<dbReference type="Proteomes" id="UP000886998">
    <property type="component" value="Unassembled WGS sequence"/>
</dbReference>
<dbReference type="AlphaFoldDB" id="A0A8X7C4P2"/>
<organism evidence="2 3">
    <name type="scientific">Trichonephila inaurata madagascariensis</name>
    <dbReference type="NCBI Taxonomy" id="2747483"/>
    <lineage>
        <taxon>Eukaryota</taxon>
        <taxon>Metazoa</taxon>
        <taxon>Ecdysozoa</taxon>
        <taxon>Arthropoda</taxon>
        <taxon>Chelicerata</taxon>
        <taxon>Arachnida</taxon>
        <taxon>Araneae</taxon>
        <taxon>Araneomorphae</taxon>
        <taxon>Entelegynae</taxon>
        <taxon>Araneoidea</taxon>
        <taxon>Nephilidae</taxon>
        <taxon>Trichonephila</taxon>
        <taxon>Trichonephila inaurata</taxon>
    </lineage>
</organism>
<comment type="caution">
    <text evidence="2">The sequence shown here is derived from an EMBL/GenBank/DDBJ whole genome shotgun (WGS) entry which is preliminary data.</text>
</comment>
<accession>A0A8X7C4P2</accession>
<feature type="domain" description="BTB" evidence="1">
    <location>
        <begin position="37"/>
        <end position="105"/>
    </location>
</feature>
<evidence type="ECO:0000313" key="2">
    <source>
        <dbReference type="EMBL" id="GFY53898.1"/>
    </source>
</evidence>
<dbReference type="CDD" id="cd18186">
    <property type="entry name" value="BTB_POZ_ZBTB_KLHL-like"/>
    <property type="match status" value="1"/>
</dbReference>
<dbReference type="OrthoDB" id="6419105at2759"/>
<proteinExistence type="predicted"/>